<dbReference type="InterPro" id="IPR001128">
    <property type="entry name" value="Cyt_P450"/>
</dbReference>
<feature type="binding site" description="axial binding residue" evidence="13">
    <location>
        <position position="478"/>
    </location>
    <ligand>
        <name>heme</name>
        <dbReference type="ChEBI" id="CHEBI:30413"/>
    </ligand>
    <ligandPart>
        <name>Fe</name>
        <dbReference type="ChEBI" id="CHEBI:18248"/>
    </ligandPart>
</feature>
<organism evidence="15 16">
    <name type="scientific">Scleroderma citrinum Foug A</name>
    <dbReference type="NCBI Taxonomy" id="1036808"/>
    <lineage>
        <taxon>Eukaryota</taxon>
        <taxon>Fungi</taxon>
        <taxon>Dikarya</taxon>
        <taxon>Basidiomycota</taxon>
        <taxon>Agaricomycotina</taxon>
        <taxon>Agaricomycetes</taxon>
        <taxon>Agaricomycetidae</taxon>
        <taxon>Boletales</taxon>
        <taxon>Sclerodermatineae</taxon>
        <taxon>Sclerodermataceae</taxon>
        <taxon>Scleroderma</taxon>
    </lineage>
</organism>
<evidence type="ECO:0000256" key="6">
    <source>
        <dbReference type="ARBA" id="ARBA00022692"/>
    </source>
</evidence>
<dbReference type="InterPro" id="IPR036396">
    <property type="entry name" value="Cyt_P450_sf"/>
</dbReference>
<dbReference type="PRINTS" id="PR00385">
    <property type="entry name" value="P450"/>
</dbReference>
<dbReference type="InterPro" id="IPR002401">
    <property type="entry name" value="Cyt_P450_E_grp-I"/>
</dbReference>
<dbReference type="Gene3D" id="1.10.630.10">
    <property type="entry name" value="Cytochrome P450"/>
    <property type="match status" value="1"/>
</dbReference>
<keyword evidence="12" id="KW-0472">Membrane</keyword>
<gene>
    <name evidence="15" type="ORF">SCLCIDRAFT_1212070</name>
</gene>
<evidence type="ECO:0000256" key="1">
    <source>
        <dbReference type="ARBA" id="ARBA00001971"/>
    </source>
</evidence>
<evidence type="ECO:0000256" key="8">
    <source>
        <dbReference type="ARBA" id="ARBA00022989"/>
    </source>
</evidence>
<dbReference type="STRING" id="1036808.A0A0C3DYR2"/>
<evidence type="ECO:0000256" key="3">
    <source>
        <dbReference type="ARBA" id="ARBA00004721"/>
    </source>
</evidence>
<dbReference type="PANTHER" id="PTHR24305:SF166">
    <property type="entry name" value="CYTOCHROME P450 12A4, MITOCHONDRIAL-RELATED"/>
    <property type="match status" value="1"/>
</dbReference>
<sequence>MFSPLFDNLLEVIRSPYAINLAAGLAVIWALRMAYLTNRKGPRTTRLRGPPSGFFGAEEVLIESPDPAAVHEAWYKEYGAAYEIPLVLGERKIILCDPKALAHFFTRDSWTYVLAQADKVTLARSVGKGILSAAGEIHRRQRRSLAPAFNSTSIRKIMPLFYDCSHKLKIAWEAIIDANGSGSAIMEVQDWMNHVSLDTIGLAGFSYNFASLDGKRGPVTSAFEAFGAAKRSSISIRFLLLLRRFPVLFHLPILSSALLNEVYKATADISKSLFEKANKEEGRSDEKDHSIIGLLIKTEDAEINKYITREEVLAQMMTLLVAGYETTAISMTWALLELARHPDIQKRLREEILSFDGEPTYDQISKDFPYFDAVVHEIFRLHPAVQDMPRMAKEDDIIPLSQPVCTKSGEFTHDIFVARGTLVGIPISFINRSDALWGPDAKQFRPERWLEADGITPQARELQGYRHLLTFGDGPKMCLGKLFAIAEVKTVLWVVVKNFVLEMRDGPNTQVERGGGMLHRPRLAGEDGAKVPLRIKRYDG</sequence>
<dbReference type="HOGENOM" id="CLU_001570_5_11_1"/>
<evidence type="ECO:0000256" key="11">
    <source>
        <dbReference type="ARBA" id="ARBA00023033"/>
    </source>
</evidence>
<dbReference type="Pfam" id="PF00067">
    <property type="entry name" value="p450"/>
    <property type="match status" value="1"/>
</dbReference>
<evidence type="ECO:0000256" key="4">
    <source>
        <dbReference type="ARBA" id="ARBA00010617"/>
    </source>
</evidence>
<proteinExistence type="inferred from homology"/>
<evidence type="ECO:0000256" key="10">
    <source>
        <dbReference type="ARBA" id="ARBA00023004"/>
    </source>
</evidence>
<evidence type="ECO:0000256" key="12">
    <source>
        <dbReference type="ARBA" id="ARBA00023136"/>
    </source>
</evidence>
<evidence type="ECO:0000256" key="2">
    <source>
        <dbReference type="ARBA" id="ARBA00004370"/>
    </source>
</evidence>
<dbReference type="PROSITE" id="PS00086">
    <property type="entry name" value="CYTOCHROME_P450"/>
    <property type="match status" value="1"/>
</dbReference>
<dbReference type="SUPFAM" id="SSF48264">
    <property type="entry name" value="Cytochrome P450"/>
    <property type="match status" value="1"/>
</dbReference>
<keyword evidence="16" id="KW-1185">Reference proteome</keyword>
<keyword evidence="9 14" id="KW-0560">Oxidoreductase</keyword>
<comment type="similarity">
    <text evidence="4 14">Belongs to the cytochrome P450 family.</text>
</comment>
<comment type="cofactor">
    <cofactor evidence="1 13">
        <name>heme</name>
        <dbReference type="ChEBI" id="CHEBI:30413"/>
    </cofactor>
</comment>
<evidence type="ECO:0000256" key="14">
    <source>
        <dbReference type="RuleBase" id="RU000461"/>
    </source>
</evidence>
<dbReference type="AlphaFoldDB" id="A0A0C3DYR2"/>
<keyword evidence="11 14" id="KW-0503">Monooxygenase</keyword>
<evidence type="ECO:0000256" key="13">
    <source>
        <dbReference type="PIRSR" id="PIRSR602401-1"/>
    </source>
</evidence>
<dbReference type="EMBL" id="KN822021">
    <property type="protein sequence ID" value="KIM65670.1"/>
    <property type="molecule type" value="Genomic_DNA"/>
</dbReference>
<keyword evidence="10 13" id="KW-0408">Iron</keyword>
<evidence type="ECO:0000313" key="15">
    <source>
        <dbReference type="EMBL" id="KIM65670.1"/>
    </source>
</evidence>
<dbReference type="PANTHER" id="PTHR24305">
    <property type="entry name" value="CYTOCHROME P450"/>
    <property type="match status" value="1"/>
</dbReference>
<evidence type="ECO:0008006" key="17">
    <source>
        <dbReference type="Google" id="ProtNLM"/>
    </source>
</evidence>
<dbReference type="GO" id="GO:0016020">
    <property type="term" value="C:membrane"/>
    <property type="evidence" value="ECO:0007669"/>
    <property type="project" value="UniProtKB-SubCell"/>
</dbReference>
<comment type="subcellular location">
    <subcellularLocation>
        <location evidence="2">Membrane</location>
    </subcellularLocation>
</comment>
<dbReference type="InterPro" id="IPR050121">
    <property type="entry name" value="Cytochrome_P450_monoxygenase"/>
</dbReference>
<keyword evidence="8" id="KW-1133">Transmembrane helix</keyword>
<dbReference type="PRINTS" id="PR00463">
    <property type="entry name" value="EP450I"/>
</dbReference>
<keyword evidence="7 13" id="KW-0479">Metal-binding</keyword>
<dbReference type="Proteomes" id="UP000053989">
    <property type="component" value="Unassembled WGS sequence"/>
</dbReference>
<dbReference type="InterPro" id="IPR017972">
    <property type="entry name" value="Cyt_P450_CS"/>
</dbReference>
<dbReference type="OrthoDB" id="1470350at2759"/>
<keyword evidence="6" id="KW-0812">Transmembrane</keyword>
<reference evidence="15 16" key="1">
    <citation type="submission" date="2014-04" db="EMBL/GenBank/DDBJ databases">
        <authorList>
            <consortium name="DOE Joint Genome Institute"/>
            <person name="Kuo A."/>
            <person name="Kohler A."/>
            <person name="Nagy L.G."/>
            <person name="Floudas D."/>
            <person name="Copeland A."/>
            <person name="Barry K.W."/>
            <person name="Cichocki N."/>
            <person name="Veneault-Fourrey C."/>
            <person name="LaButti K."/>
            <person name="Lindquist E.A."/>
            <person name="Lipzen A."/>
            <person name="Lundell T."/>
            <person name="Morin E."/>
            <person name="Murat C."/>
            <person name="Sun H."/>
            <person name="Tunlid A."/>
            <person name="Henrissat B."/>
            <person name="Grigoriev I.V."/>
            <person name="Hibbett D.S."/>
            <person name="Martin F."/>
            <person name="Nordberg H.P."/>
            <person name="Cantor M.N."/>
            <person name="Hua S.X."/>
        </authorList>
    </citation>
    <scope>NUCLEOTIDE SEQUENCE [LARGE SCALE GENOMIC DNA]</scope>
    <source>
        <strain evidence="15 16">Foug A</strain>
    </source>
</reference>
<dbReference type="GO" id="GO:0016705">
    <property type="term" value="F:oxidoreductase activity, acting on paired donors, with incorporation or reduction of molecular oxygen"/>
    <property type="evidence" value="ECO:0007669"/>
    <property type="project" value="InterPro"/>
</dbReference>
<keyword evidence="5 13" id="KW-0349">Heme</keyword>
<evidence type="ECO:0000256" key="9">
    <source>
        <dbReference type="ARBA" id="ARBA00023002"/>
    </source>
</evidence>
<dbReference type="GO" id="GO:0020037">
    <property type="term" value="F:heme binding"/>
    <property type="evidence" value="ECO:0007669"/>
    <property type="project" value="InterPro"/>
</dbReference>
<evidence type="ECO:0000256" key="5">
    <source>
        <dbReference type="ARBA" id="ARBA00022617"/>
    </source>
</evidence>
<dbReference type="InParanoid" id="A0A0C3DYR2"/>
<accession>A0A0C3DYR2</accession>
<comment type="pathway">
    <text evidence="3">Secondary metabolite biosynthesis; terpenoid biosynthesis.</text>
</comment>
<evidence type="ECO:0000313" key="16">
    <source>
        <dbReference type="Proteomes" id="UP000053989"/>
    </source>
</evidence>
<protein>
    <recommendedName>
        <fullName evidence="17">Cytochrome P450</fullName>
    </recommendedName>
</protein>
<reference evidence="16" key="2">
    <citation type="submission" date="2015-01" db="EMBL/GenBank/DDBJ databases">
        <title>Evolutionary Origins and Diversification of the Mycorrhizal Mutualists.</title>
        <authorList>
            <consortium name="DOE Joint Genome Institute"/>
            <consortium name="Mycorrhizal Genomics Consortium"/>
            <person name="Kohler A."/>
            <person name="Kuo A."/>
            <person name="Nagy L.G."/>
            <person name="Floudas D."/>
            <person name="Copeland A."/>
            <person name="Barry K.W."/>
            <person name="Cichocki N."/>
            <person name="Veneault-Fourrey C."/>
            <person name="LaButti K."/>
            <person name="Lindquist E.A."/>
            <person name="Lipzen A."/>
            <person name="Lundell T."/>
            <person name="Morin E."/>
            <person name="Murat C."/>
            <person name="Riley R."/>
            <person name="Ohm R."/>
            <person name="Sun H."/>
            <person name="Tunlid A."/>
            <person name="Henrissat B."/>
            <person name="Grigoriev I.V."/>
            <person name="Hibbett D.S."/>
            <person name="Martin F."/>
        </authorList>
    </citation>
    <scope>NUCLEOTIDE SEQUENCE [LARGE SCALE GENOMIC DNA]</scope>
    <source>
        <strain evidence="16">Foug A</strain>
    </source>
</reference>
<evidence type="ECO:0000256" key="7">
    <source>
        <dbReference type="ARBA" id="ARBA00022723"/>
    </source>
</evidence>
<name>A0A0C3DYR2_9AGAM</name>
<dbReference type="GO" id="GO:0005506">
    <property type="term" value="F:iron ion binding"/>
    <property type="evidence" value="ECO:0007669"/>
    <property type="project" value="InterPro"/>
</dbReference>
<dbReference type="GO" id="GO:0004497">
    <property type="term" value="F:monooxygenase activity"/>
    <property type="evidence" value="ECO:0007669"/>
    <property type="project" value="UniProtKB-KW"/>
</dbReference>